<name>A0A1V9EV70_9BACT</name>
<gene>
    <name evidence="1" type="ORF">A4R26_30100</name>
</gene>
<dbReference type="EMBL" id="LWBP01000222">
    <property type="protein sequence ID" value="OQP49971.1"/>
    <property type="molecule type" value="Genomic_DNA"/>
</dbReference>
<evidence type="ECO:0000313" key="2">
    <source>
        <dbReference type="Proteomes" id="UP000192276"/>
    </source>
</evidence>
<evidence type="ECO:0000313" key="1">
    <source>
        <dbReference type="EMBL" id="OQP49971.1"/>
    </source>
</evidence>
<dbReference type="Proteomes" id="UP000192276">
    <property type="component" value="Unassembled WGS sequence"/>
</dbReference>
<sequence length="86" mass="10133">MNQAKIFKRLKNGKGIELFHKASDNKVYTIRLGYKEELFTLHSYYFDGNDVFEESNYKAESLTTYSDFDTLIKTLQENFTGIEINF</sequence>
<accession>A0A1V9EV70</accession>
<proteinExistence type="predicted"/>
<protein>
    <submittedName>
        <fullName evidence="1">Uncharacterized protein</fullName>
    </submittedName>
</protein>
<comment type="caution">
    <text evidence="1">The sequence shown here is derived from an EMBL/GenBank/DDBJ whole genome shotgun (WGS) entry which is preliminary data.</text>
</comment>
<keyword evidence="2" id="KW-1185">Reference proteome</keyword>
<dbReference type="RefSeq" id="WP_081170039.1">
    <property type="nucleotide sequence ID" value="NZ_LWBP01000222.1"/>
</dbReference>
<organism evidence="1 2">
    <name type="scientific">Niastella populi</name>
    <dbReference type="NCBI Taxonomy" id="550983"/>
    <lineage>
        <taxon>Bacteria</taxon>
        <taxon>Pseudomonadati</taxon>
        <taxon>Bacteroidota</taxon>
        <taxon>Chitinophagia</taxon>
        <taxon>Chitinophagales</taxon>
        <taxon>Chitinophagaceae</taxon>
        <taxon>Niastella</taxon>
    </lineage>
</organism>
<dbReference type="AlphaFoldDB" id="A0A1V9EV70"/>
<dbReference type="OrthoDB" id="9918273at2"/>
<reference evidence="2" key="1">
    <citation type="submission" date="2016-04" db="EMBL/GenBank/DDBJ databases">
        <authorList>
            <person name="Chen L."/>
            <person name="Zhuang W."/>
            <person name="Wang G."/>
        </authorList>
    </citation>
    <scope>NUCLEOTIDE SEQUENCE [LARGE SCALE GENOMIC DNA]</scope>
    <source>
        <strain evidence="2">208</strain>
    </source>
</reference>